<keyword evidence="4" id="KW-0010">Activator</keyword>
<name>A0A1G6QLC1_9BACI</name>
<keyword evidence="1" id="KW-0808">Transferase</keyword>
<dbReference type="Pfam" id="PF05043">
    <property type="entry name" value="Mga"/>
    <property type="match status" value="1"/>
</dbReference>
<dbReference type="Gene3D" id="1.10.10.10">
    <property type="entry name" value="Winged helix-like DNA-binding domain superfamily/Winged helix DNA-binding domain"/>
    <property type="match status" value="2"/>
</dbReference>
<protein>
    <submittedName>
        <fullName evidence="9">Lichenan operon transcriptional antiterminator</fullName>
    </submittedName>
</protein>
<evidence type="ECO:0000313" key="9">
    <source>
        <dbReference type="EMBL" id="SDC93200.1"/>
    </source>
</evidence>
<reference evidence="10" key="1">
    <citation type="submission" date="2016-10" db="EMBL/GenBank/DDBJ databases">
        <authorList>
            <person name="Varghese N."/>
            <person name="Submissions S."/>
        </authorList>
    </citation>
    <scope>NUCLEOTIDE SEQUENCE [LARGE SCALE GENOMIC DNA]</scope>
    <source>
        <strain evidence="10">DSM 21620</strain>
    </source>
</reference>
<evidence type="ECO:0000256" key="3">
    <source>
        <dbReference type="ARBA" id="ARBA00023015"/>
    </source>
</evidence>
<dbReference type="Pfam" id="PF00359">
    <property type="entry name" value="PTS_EIIA_2"/>
    <property type="match status" value="1"/>
</dbReference>
<feature type="domain" description="PTS EIIB type-2" evidence="7">
    <location>
        <begin position="394"/>
        <end position="485"/>
    </location>
</feature>
<dbReference type="Pfam" id="PF00874">
    <property type="entry name" value="PRD"/>
    <property type="match status" value="2"/>
</dbReference>
<keyword evidence="5" id="KW-0804">Transcription</keyword>
<dbReference type="InterPro" id="IPR007737">
    <property type="entry name" value="Mga_HTH"/>
</dbReference>
<dbReference type="InterPro" id="IPR013011">
    <property type="entry name" value="PTS_EIIB_2"/>
</dbReference>
<keyword evidence="2" id="KW-0677">Repeat</keyword>
<dbReference type="PROSITE" id="PS51372">
    <property type="entry name" value="PRD_2"/>
    <property type="match status" value="2"/>
</dbReference>
<dbReference type="EMBL" id="FMZB01000005">
    <property type="protein sequence ID" value="SDC93200.1"/>
    <property type="molecule type" value="Genomic_DNA"/>
</dbReference>
<dbReference type="Gene3D" id="3.40.930.10">
    <property type="entry name" value="Mannitol-specific EII, Chain A"/>
    <property type="match status" value="1"/>
</dbReference>
<proteinExistence type="predicted"/>
<feature type="domain" description="PRD" evidence="8">
    <location>
        <begin position="283"/>
        <end position="390"/>
    </location>
</feature>
<dbReference type="STRING" id="361279.SAMN05421663_105132"/>
<evidence type="ECO:0000313" key="10">
    <source>
        <dbReference type="Proteomes" id="UP000198666"/>
    </source>
</evidence>
<dbReference type="InterPro" id="IPR050661">
    <property type="entry name" value="BglG_antiterminators"/>
</dbReference>
<keyword evidence="3" id="KW-0805">Transcription regulation</keyword>
<dbReference type="Pfam" id="PF08279">
    <property type="entry name" value="HTH_11"/>
    <property type="match status" value="1"/>
</dbReference>
<dbReference type="PANTHER" id="PTHR30185:SF13">
    <property type="entry name" value="LICABCH OPERON REGULATOR-RELATED"/>
    <property type="match status" value="1"/>
</dbReference>
<evidence type="ECO:0000256" key="4">
    <source>
        <dbReference type="ARBA" id="ARBA00023159"/>
    </source>
</evidence>
<dbReference type="AlphaFoldDB" id="A0A1G6QLC1"/>
<sequence>MLSKRQIGILKLLELGDRYTGEQIAGMLGVTARTVRTDMRVLSNTLPTFGAFIDSKRGKGYRLILQDSEAYNHMKMQTQEMEDQSDRVTKLALLLLQRKTYLKLEDAAETLYVSESTIKNDLKVLKKDLERRGLTVITKPRYGIRVIGSERQLRNVYRTFLEADTTIPGLKGQLYQQLRHLVVSVLQEEDTLVTEIGVDNLVIHIWIASERMDAGLVADISKSDKEHLSRLKEYQVAQKLAKSVGNVLGVELPTDEVVYMTMHLLGAKSVSYEDKGMKDFTKVVNSRIIEISASLLRVADEHMQLSLANDNELLSGIALHLKPALNRFKYGLTIRNPMLSEIKQAYPKAFDASVLMGKKLQELTDVSINEDELGYLALHVGAAMERQESQRVKKRALVVCATGIASSQLLYYKLQARFSGRMEIAGTCSAADLQRRSLEDIDLIITTVPLPETLSKPIINVHTLLRDSDVGHIERIIADRLQTLSAYIPADHIFLQLSYTKRDDVLQFLVAQMEKRFIVPSNLLALIKEREEMAPTFQENFVAVPHPIYPVMDEPVVLCCTLQRPIDWGGHEVQIIFLFCVPKQYNEGLQQLYESMVVFIEDRQKVKQLIQAQDLAACLPLLS</sequence>
<dbReference type="InterPro" id="IPR016152">
    <property type="entry name" value="PTrfase/Anion_transptr"/>
</dbReference>
<dbReference type="InterPro" id="IPR011608">
    <property type="entry name" value="PRD"/>
</dbReference>
<dbReference type="InterPro" id="IPR036634">
    <property type="entry name" value="PRD_sf"/>
</dbReference>
<dbReference type="InterPro" id="IPR036390">
    <property type="entry name" value="WH_DNA-bd_sf"/>
</dbReference>
<dbReference type="InterPro" id="IPR036388">
    <property type="entry name" value="WH-like_DNA-bd_sf"/>
</dbReference>
<dbReference type="RefSeq" id="WP_093727218.1">
    <property type="nucleotide sequence ID" value="NZ_FMZB01000005.1"/>
</dbReference>
<feature type="domain" description="PRD" evidence="8">
    <location>
        <begin position="169"/>
        <end position="274"/>
    </location>
</feature>
<dbReference type="Gene3D" id="1.10.1790.10">
    <property type="entry name" value="PRD domain"/>
    <property type="match status" value="2"/>
</dbReference>
<dbReference type="GO" id="GO:0006355">
    <property type="term" value="P:regulation of DNA-templated transcription"/>
    <property type="evidence" value="ECO:0007669"/>
    <property type="project" value="InterPro"/>
</dbReference>
<dbReference type="PROSITE" id="PS51094">
    <property type="entry name" value="PTS_EIIA_TYPE_2"/>
    <property type="match status" value="1"/>
</dbReference>
<evidence type="ECO:0000259" key="8">
    <source>
        <dbReference type="PROSITE" id="PS51372"/>
    </source>
</evidence>
<dbReference type="Proteomes" id="UP000198666">
    <property type="component" value="Unassembled WGS sequence"/>
</dbReference>
<dbReference type="GO" id="GO:0009401">
    <property type="term" value="P:phosphoenolpyruvate-dependent sugar phosphotransferase system"/>
    <property type="evidence" value="ECO:0007669"/>
    <property type="project" value="InterPro"/>
</dbReference>
<dbReference type="SUPFAM" id="SSF46785">
    <property type="entry name" value="Winged helix' DNA-binding domain"/>
    <property type="match status" value="1"/>
</dbReference>
<dbReference type="SUPFAM" id="SSF63520">
    <property type="entry name" value="PTS-regulatory domain, PRD"/>
    <property type="match status" value="2"/>
</dbReference>
<dbReference type="OrthoDB" id="3710983at2"/>
<evidence type="ECO:0000256" key="1">
    <source>
        <dbReference type="ARBA" id="ARBA00022679"/>
    </source>
</evidence>
<keyword evidence="10" id="KW-1185">Reference proteome</keyword>
<dbReference type="PROSITE" id="PS51099">
    <property type="entry name" value="PTS_EIIB_TYPE_2"/>
    <property type="match status" value="1"/>
</dbReference>
<dbReference type="PANTHER" id="PTHR30185">
    <property type="entry name" value="CRYPTIC BETA-GLUCOSIDE BGL OPERON ANTITERMINATOR"/>
    <property type="match status" value="1"/>
</dbReference>
<dbReference type="CDD" id="cd05568">
    <property type="entry name" value="PTS_IIB_bgl_like"/>
    <property type="match status" value="1"/>
</dbReference>
<evidence type="ECO:0000256" key="5">
    <source>
        <dbReference type="ARBA" id="ARBA00023163"/>
    </source>
</evidence>
<dbReference type="SUPFAM" id="SSF55804">
    <property type="entry name" value="Phoshotransferase/anion transport protein"/>
    <property type="match status" value="1"/>
</dbReference>
<evidence type="ECO:0000259" key="6">
    <source>
        <dbReference type="PROSITE" id="PS51094"/>
    </source>
</evidence>
<dbReference type="Gene3D" id="3.40.50.2300">
    <property type="match status" value="1"/>
</dbReference>
<dbReference type="SUPFAM" id="SSF52794">
    <property type="entry name" value="PTS system IIB component-like"/>
    <property type="match status" value="1"/>
</dbReference>
<feature type="domain" description="PTS EIIA type-2" evidence="6">
    <location>
        <begin position="486"/>
        <end position="623"/>
    </location>
</feature>
<accession>A0A1G6QLC1</accession>
<organism evidence="9 10">
    <name type="scientific">Terribacillus halophilus</name>
    <dbReference type="NCBI Taxonomy" id="361279"/>
    <lineage>
        <taxon>Bacteria</taxon>
        <taxon>Bacillati</taxon>
        <taxon>Bacillota</taxon>
        <taxon>Bacilli</taxon>
        <taxon>Bacillales</taxon>
        <taxon>Bacillaceae</taxon>
        <taxon>Terribacillus</taxon>
    </lineage>
</organism>
<dbReference type="InterPro" id="IPR036095">
    <property type="entry name" value="PTS_EIIB-like_sf"/>
</dbReference>
<evidence type="ECO:0000259" key="7">
    <source>
        <dbReference type="PROSITE" id="PS51099"/>
    </source>
</evidence>
<dbReference type="InterPro" id="IPR002178">
    <property type="entry name" value="PTS_EIIA_type-2_dom"/>
</dbReference>
<dbReference type="InterPro" id="IPR013196">
    <property type="entry name" value="HTH_11"/>
</dbReference>
<evidence type="ECO:0000256" key="2">
    <source>
        <dbReference type="ARBA" id="ARBA00022737"/>
    </source>
</evidence>
<dbReference type="GO" id="GO:0008982">
    <property type="term" value="F:protein-N(PI)-phosphohistidine-sugar phosphotransferase activity"/>
    <property type="evidence" value="ECO:0007669"/>
    <property type="project" value="InterPro"/>
</dbReference>
<gene>
    <name evidence="9" type="ORF">SAMN05421663_105132</name>
</gene>